<dbReference type="GO" id="GO:0036374">
    <property type="term" value="F:glutathione hydrolase activity"/>
    <property type="evidence" value="ECO:0007669"/>
    <property type="project" value="UniProtKB-UniRule"/>
</dbReference>
<dbReference type="InterPro" id="IPR043137">
    <property type="entry name" value="GGT_ssub_C"/>
</dbReference>
<feature type="signal peptide" evidence="4">
    <location>
        <begin position="1"/>
        <end position="15"/>
    </location>
</feature>
<sequence>MHLFLAFFLIRLALALSSSNQQEPLLGPHPSPTHGAVASENGVCSQIGIDLLRAGGNAADALVGTVFCIGVLDCHHSGVGGGGFALARSPNGHHYESIDFRETAPAAADVDMFHHNIQGSLFGGLASGVPGEARGLEYIHSKHGRLGWKTVMAPAIELAREGFVVSADFAMAMDLYTKYTGVDPFSTDPTWAVDFAPNGTRVGKGDVMTRERYADTLETIADRGADAFYQGEMAEDMVKAVRKSNGSMTVDDLKAYHVRSREPVKIDYKGYQIYGCGVPASSAVTLSALKILENYDDYQDKELMNLGMHHMTEAMRFGYGKRASLGDPDYVDGMHEFEAEMLSEEFANVTRHQISDRHTLNVSAYDPQGFEINEDHGTSHVVTADASGLAFSLTTTVNLFFGSRVMVPETGVIMNDEMNDFSIPNIPNAFGYYPSPANYVKPRKRSLSSISPIIITHPNNTLYVVLGASGGSKIITATLQNALHILEGGMNLEAALKQPRLHDQLIPNVAVFEQTFEKEIVDFMRGRMHNVTWAATAGSSAQAIRIVDGQWEAEGEPRQVDSKGLVT</sequence>
<comment type="function">
    <text evidence="3">Cleaves the gamma-glutamyl peptide bond of glutathione and glutathione conjugates.</text>
</comment>
<reference evidence="5" key="1">
    <citation type="journal article" date="2023" name="Genome Biol. Evol.">
        <title>First Whole Genome Sequence and Flow Cytometry Genome Size Data for the Lichen-Forming Fungus Ramalina farinacea (Ascomycota).</title>
        <authorList>
            <person name="Llewellyn T."/>
            <person name="Mian S."/>
            <person name="Hill R."/>
            <person name="Leitch I.J."/>
            <person name="Gaya E."/>
        </authorList>
    </citation>
    <scope>NUCLEOTIDE SEQUENCE</scope>
    <source>
        <strain evidence="5">LIQ254RAFAR</strain>
    </source>
</reference>
<evidence type="ECO:0000256" key="4">
    <source>
        <dbReference type="SAM" id="SignalP"/>
    </source>
</evidence>
<keyword evidence="3" id="KW-0808">Transferase</keyword>
<dbReference type="EC" id="3.4.19.13" evidence="3"/>
<feature type="binding site" evidence="2">
    <location>
        <position position="420"/>
    </location>
    <ligand>
        <name>L-glutamate</name>
        <dbReference type="ChEBI" id="CHEBI:29985"/>
    </ligand>
</feature>
<dbReference type="FunFam" id="1.10.246.130:FF:000001">
    <property type="entry name" value="Gamma-glutamyltransferase 5 isoform 1"/>
    <property type="match status" value="1"/>
</dbReference>
<proteinExistence type="predicted"/>
<dbReference type="Proteomes" id="UP001161017">
    <property type="component" value="Unassembled WGS sequence"/>
</dbReference>
<feature type="active site" description="Nucleophile" evidence="1">
    <location>
        <position position="378"/>
    </location>
</feature>
<keyword evidence="6" id="KW-1185">Reference proteome</keyword>
<dbReference type="Gene3D" id="3.60.20.40">
    <property type="match status" value="1"/>
</dbReference>
<evidence type="ECO:0000313" key="6">
    <source>
        <dbReference type="Proteomes" id="UP001161017"/>
    </source>
</evidence>
<gene>
    <name evidence="5" type="ORF">OHK93_005338</name>
</gene>
<comment type="catalytic activity">
    <reaction evidence="3">
        <text>an S-substituted glutathione + H2O = an S-substituted L-cysteinylglycine + L-glutamate</text>
        <dbReference type="Rhea" id="RHEA:59468"/>
        <dbReference type="ChEBI" id="CHEBI:15377"/>
        <dbReference type="ChEBI" id="CHEBI:29985"/>
        <dbReference type="ChEBI" id="CHEBI:90779"/>
        <dbReference type="ChEBI" id="CHEBI:143103"/>
        <dbReference type="EC" id="3.4.19.13"/>
    </reaction>
</comment>
<dbReference type="GO" id="GO:0005886">
    <property type="term" value="C:plasma membrane"/>
    <property type="evidence" value="ECO:0007669"/>
    <property type="project" value="TreeGrafter"/>
</dbReference>
<dbReference type="GO" id="GO:0103068">
    <property type="term" value="F:leukotriene C4 gamma-glutamyl transferase activity"/>
    <property type="evidence" value="ECO:0007669"/>
    <property type="project" value="UniProtKB-EC"/>
</dbReference>
<keyword evidence="3" id="KW-0012">Acyltransferase</keyword>
<dbReference type="InterPro" id="IPR000101">
    <property type="entry name" value="GGT_peptidase"/>
</dbReference>
<dbReference type="EC" id="2.3.2.2" evidence="3"/>
<comment type="catalytic activity">
    <reaction evidence="3">
        <text>an N-terminal (5-L-glutamyl)-[peptide] + an alpha-amino acid = 5-L-glutamyl amino acid + an N-terminal L-alpha-aminoacyl-[peptide]</text>
        <dbReference type="Rhea" id="RHEA:23904"/>
        <dbReference type="Rhea" id="RHEA-COMP:9780"/>
        <dbReference type="Rhea" id="RHEA-COMP:9795"/>
        <dbReference type="ChEBI" id="CHEBI:77644"/>
        <dbReference type="ChEBI" id="CHEBI:78597"/>
        <dbReference type="ChEBI" id="CHEBI:78599"/>
        <dbReference type="ChEBI" id="CHEBI:78608"/>
        <dbReference type="EC" id="2.3.2.2"/>
    </reaction>
</comment>
<feature type="chain" id="PRO_5041434927" description="Glutathione hydrolase" evidence="4">
    <location>
        <begin position="16"/>
        <end position="567"/>
    </location>
</feature>
<protein>
    <recommendedName>
        <fullName evidence="3">Glutathione hydrolase</fullName>
        <ecNumber evidence="3">2.3.2.2</ecNumber>
        <ecNumber evidence="3">3.4.19.13</ecNumber>
    </recommendedName>
    <alternativeName>
        <fullName evidence="3">Gamma-glutamyltransferase</fullName>
    </alternativeName>
    <alternativeName>
        <fullName evidence="3">Gamma-glutamyltranspeptidase</fullName>
    </alternativeName>
</protein>
<evidence type="ECO:0000313" key="5">
    <source>
        <dbReference type="EMBL" id="MDI1493548.1"/>
    </source>
</evidence>
<dbReference type="FunFam" id="3.60.20.40:FF:000008">
    <property type="entry name" value="Gamma-glutamyltranspeptidase (Eurofung)"/>
    <property type="match status" value="1"/>
</dbReference>
<dbReference type="InterPro" id="IPR029055">
    <property type="entry name" value="Ntn_hydrolases_N"/>
</dbReference>
<feature type="binding site" evidence="2">
    <location>
        <position position="471"/>
    </location>
    <ligand>
        <name>L-glutamate</name>
        <dbReference type="ChEBI" id="CHEBI:29985"/>
    </ligand>
</feature>
<feature type="binding site" evidence="2">
    <location>
        <begin position="396"/>
        <end position="398"/>
    </location>
    <ligand>
        <name>L-glutamate</name>
        <dbReference type="ChEBI" id="CHEBI:29985"/>
    </ligand>
</feature>
<dbReference type="PRINTS" id="PR01210">
    <property type="entry name" value="GGTRANSPTASE"/>
</dbReference>
<organism evidence="5 6">
    <name type="scientific">Ramalina farinacea</name>
    <dbReference type="NCBI Taxonomy" id="258253"/>
    <lineage>
        <taxon>Eukaryota</taxon>
        <taxon>Fungi</taxon>
        <taxon>Dikarya</taxon>
        <taxon>Ascomycota</taxon>
        <taxon>Pezizomycotina</taxon>
        <taxon>Lecanoromycetes</taxon>
        <taxon>OSLEUM clade</taxon>
        <taxon>Lecanoromycetidae</taxon>
        <taxon>Lecanorales</taxon>
        <taxon>Lecanorineae</taxon>
        <taxon>Ramalinaceae</taxon>
        <taxon>Ramalina</taxon>
    </lineage>
</organism>
<dbReference type="GO" id="GO:0006751">
    <property type="term" value="P:glutathione catabolic process"/>
    <property type="evidence" value="ECO:0007669"/>
    <property type="project" value="UniProtKB-UniRule"/>
</dbReference>
<feature type="binding site" evidence="2">
    <location>
        <position position="101"/>
    </location>
    <ligand>
        <name>L-glutamate</name>
        <dbReference type="ChEBI" id="CHEBI:29985"/>
    </ligand>
</feature>
<dbReference type="PANTHER" id="PTHR11686:SF62">
    <property type="entry name" value="GLUTATHIONE HYDROLASE"/>
    <property type="match status" value="1"/>
</dbReference>
<dbReference type="Pfam" id="PF01019">
    <property type="entry name" value="G_glu_transpept"/>
    <property type="match status" value="1"/>
</dbReference>
<comment type="pathway">
    <text evidence="3">Sulfur metabolism; glutathione metabolism.</text>
</comment>
<comment type="catalytic activity">
    <reaction evidence="3">
        <text>glutathione + H2O = L-cysteinylglycine + L-glutamate</text>
        <dbReference type="Rhea" id="RHEA:28807"/>
        <dbReference type="ChEBI" id="CHEBI:15377"/>
        <dbReference type="ChEBI" id="CHEBI:29985"/>
        <dbReference type="ChEBI" id="CHEBI:57925"/>
        <dbReference type="ChEBI" id="CHEBI:61694"/>
        <dbReference type="EC" id="3.4.19.13"/>
    </reaction>
</comment>
<keyword evidence="3" id="KW-0378">Hydrolase</keyword>
<dbReference type="PANTHER" id="PTHR11686">
    <property type="entry name" value="GAMMA GLUTAMYL TRANSPEPTIDASE"/>
    <property type="match status" value="1"/>
</dbReference>
<name>A0AA43TZA8_9LECA</name>
<keyword evidence="4" id="KW-0732">Signal</keyword>
<evidence type="ECO:0000256" key="1">
    <source>
        <dbReference type="PIRSR" id="PIRSR600101-1"/>
    </source>
</evidence>
<dbReference type="SUPFAM" id="SSF56235">
    <property type="entry name" value="N-terminal nucleophile aminohydrolases (Ntn hydrolases)"/>
    <property type="match status" value="1"/>
</dbReference>
<evidence type="ECO:0000256" key="2">
    <source>
        <dbReference type="PIRSR" id="PIRSR600101-2"/>
    </source>
</evidence>
<dbReference type="AlphaFoldDB" id="A0AA43TZA8"/>
<evidence type="ECO:0000256" key="3">
    <source>
        <dbReference type="RuleBase" id="RU368068"/>
    </source>
</evidence>
<comment type="caution">
    <text evidence="5">The sequence shown here is derived from an EMBL/GenBank/DDBJ whole genome shotgun (WGS) entry which is preliminary data.</text>
</comment>
<dbReference type="EMBL" id="JAPUFD010000027">
    <property type="protein sequence ID" value="MDI1493548.1"/>
    <property type="molecule type" value="Genomic_DNA"/>
</dbReference>
<dbReference type="NCBIfam" id="TIGR00066">
    <property type="entry name" value="g_glut_trans"/>
    <property type="match status" value="1"/>
</dbReference>
<dbReference type="InterPro" id="IPR043138">
    <property type="entry name" value="GGT_lsub"/>
</dbReference>
<dbReference type="Gene3D" id="1.10.246.130">
    <property type="match status" value="1"/>
</dbReference>
<accession>A0AA43TZA8</accession>
<feature type="binding site" evidence="2">
    <location>
        <begin position="448"/>
        <end position="449"/>
    </location>
    <ligand>
        <name>L-glutamate</name>
        <dbReference type="ChEBI" id="CHEBI:29985"/>
    </ligand>
</feature>